<comment type="pathway">
    <text evidence="4 14">Cofactor biosynthesis; riboflavin biosynthesis; 2-hydroxy-3-oxobutyl phosphate from D-ribulose 5-phosphate: step 1/1.</text>
</comment>
<evidence type="ECO:0000256" key="13">
    <source>
        <dbReference type="ARBA" id="ARBA00023239"/>
    </source>
</evidence>
<keyword evidence="12 14" id="KW-0464">Manganese</keyword>
<evidence type="ECO:0000256" key="9">
    <source>
        <dbReference type="ARBA" id="ARBA00022619"/>
    </source>
</evidence>
<dbReference type="AlphaFoldDB" id="A0A3E1K8N1"/>
<dbReference type="GO" id="GO:0000287">
    <property type="term" value="F:magnesium ion binding"/>
    <property type="evidence" value="ECO:0007669"/>
    <property type="project" value="UniProtKB-UniRule"/>
</dbReference>
<evidence type="ECO:0000256" key="4">
    <source>
        <dbReference type="ARBA" id="ARBA00004904"/>
    </source>
</evidence>
<evidence type="ECO:0000313" key="17">
    <source>
        <dbReference type="Proteomes" id="UP000260351"/>
    </source>
</evidence>
<comment type="similarity">
    <text evidence="14">Belongs to the DHBP synthase family.</text>
</comment>
<feature type="binding site" evidence="14">
    <location>
        <position position="143"/>
    </location>
    <ligand>
        <name>Mg(2+)</name>
        <dbReference type="ChEBI" id="CHEBI:18420"/>
        <label>2</label>
    </ligand>
</feature>
<dbReference type="HAMAP" id="MF_00180">
    <property type="entry name" value="RibB"/>
    <property type="match status" value="1"/>
</dbReference>
<comment type="subunit">
    <text evidence="14">Homodimer.</text>
</comment>
<comment type="cofactor">
    <cofactor evidence="2">
        <name>Mn(2+)</name>
        <dbReference type="ChEBI" id="CHEBI:29035"/>
    </cofactor>
</comment>
<sequence>MSFDSIESILEDIGQGRMVVMLDDEDRENEGDLIMAAPLVRPEDINFMARYGRGLICLSLTRERCRQLGLQLMVRDTDRHHQTNFTVSIEAATGVTTGISAYDRAHTIRTAVAPDAGPDSLTQPGHVFPLMAQPGGVLARAGHTEASMDLSLLAGFEPAGVLVEILNEDGTMARRPELEEFARTHGLKMGTVADLIRYRMSTEQNVESVHTQTVGTAHGEFRLRVFRDRITHRLHWALIRGEIDPEEPFPVRVHVPELLGDVMGITEPSFGMPLDAALSDIARRGKGMALVLGYDEDDADRLAGLKNGGTGPEGGERSQAANELRSYGIAAQIIAELGIRRMQVFGAPKRLHALDGFGLEVTDYVVPEGEG</sequence>
<dbReference type="GO" id="GO:0009231">
    <property type="term" value="P:riboflavin biosynthetic process"/>
    <property type="evidence" value="ECO:0007669"/>
    <property type="project" value="UniProtKB-UniRule"/>
</dbReference>
<dbReference type="OrthoDB" id="9793111at2"/>
<dbReference type="GO" id="GO:0003935">
    <property type="term" value="F:GTP cyclohydrolase II activity"/>
    <property type="evidence" value="ECO:0007669"/>
    <property type="project" value="TreeGrafter"/>
</dbReference>
<protein>
    <recommendedName>
        <fullName evidence="8 14">3,4-dihydroxy-2-butanone 4-phosphate synthase</fullName>
        <shortName evidence="14">DHBP synthase</shortName>
        <ecNumber evidence="7 14">4.1.99.12</ecNumber>
    </recommendedName>
</protein>
<dbReference type="InterPro" id="IPR036144">
    <property type="entry name" value="RibA-like_sf"/>
</dbReference>
<dbReference type="GO" id="GO:0008686">
    <property type="term" value="F:3,4-dihydroxy-2-butanone-4-phosphate synthase activity"/>
    <property type="evidence" value="ECO:0007669"/>
    <property type="project" value="UniProtKB-UniRule"/>
</dbReference>
<feature type="binding site" evidence="14">
    <location>
        <position position="28"/>
    </location>
    <ligand>
        <name>Mg(2+)</name>
        <dbReference type="ChEBI" id="CHEBI:18420"/>
        <label>1</label>
    </ligand>
</feature>
<evidence type="ECO:0000259" key="15">
    <source>
        <dbReference type="Pfam" id="PF00925"/>
    </source>
</evidence>
<dbReference type="InterPro" id="IPR032677">
    <property type="entry name" value="GTP_cyclohydro_II"/>
</dbReference>
<evidence type="ECO:0000256" key="2">
    <source>
        <dbReference type="ARBA" id="ARBA00001936"/>
    </source>
</evidence>
<comment type="function">
    <text evidence="3 14">Catalyzes the conversion of D-ribulose 5-phosphate to formate and 3,4-dihydroxy-2-butanone 4-phosphate.</text>
</comment>
<keyword evidence="17" id="KW-1185">Reference proteome</keyword>
<evidence type="ECO:0000256" key="8">
    <source>
        <dbReference type="ARBA" id="ARBA00018836"/>
    </source>
</evidence>
<feature type="site" description="Essential for catalytic activity" evidence="14">
    <location>
        <position position="126"/>
    </location>
</feature>
<comment type="similarity">
    <text evidence="5">In the N-terminal section; belongs to the DHBP synthase family.</text>
</comment>
<name>A0A3E1K8N1_9GAMM</name>
<dbReference type="Pfam" id="PF00925">
    <property type="entry name" value="GTP_cyclohydro2"/>
    <property type="match status" value="1"/>
</dbReference>
<dbReference type="InterPro" id="IPR000422">
    <property type="entry name" value="DHBP_synthase_RibB"/>
</dbReference>
<evidence type="ECO:0000256" key="6">
    <source>
        <dbReference type="ARBA" id="ARBA00008976"/>
    </source>
</evidence>
<feature type="binding site" evidence="14">
    <location>
        <begin position="27"/>
        <end position="28"/>
    </location>
    <ligand>
        <name>D-ribulose 5-phosphate</name>
        <dbReference type="ChEBI" id="CHEBI:58121"/>
    </ligand>
</feature>
<dbReference type="SUPFAM" id="SSF142695">
    <property type="entry name" value="RibA-like"/>
    <property type="match status" value="1"/>
</dbReference>
<feature type="binding site" evidence="14">
    <location>
        <position position="28"/>
    </location>
    <ligand>
        <name>Mg(2+)</name>
        <dbReference type="ChEBI" id="CHEBI:18420"/>
        <label>2</label>
    </ligand>
</feature>
<dbReference type="FunFam" id="3.90.870.10:FF:000001">
    <property type="entry name" value="Riboflavin biosynthesis protein RibBA"/>
    <property type="match status" value="1"/>
</dbReference>
<keyword evidence="13 14" id="KW-0456">Lyase</keyword>
<evidence type="ECO:0000256" key="7">
    <source>
        <dbReference type="ARBA" id="ARBA00012153"/>
    </source>
</evidence>
<evidence type="ECO:0000313" key="16">
    <source>
        <dbReference type="EMBL" id="RFF30446.1"/>
    </source>
</evidence>
<dbReference type="EC" id="4.1.99.12" evidence="7 14"/>
<dbReference type="PIRSF" id="PIRSF001259">
    <property type="entry name" value="RibA"/>
    <property type="match status" value="1"/>
</dbReference>
<dbReference type="UniPathway" id="UPA00275">
    <property type="reaction ID" value="UER00399"/>
</dbReference>
<evidence type="ECO:0000256" key="5">
    <source>
        <dbReference type="ARBA" id="ARBA00005520"/>
    </source>
</evidence>
<dbReference type="RefSeq" id="WP_116650639.1">
    <property type="nucleotide sequence ID" value="NZ_QUZK01000035.1"/>
</dbReference>
<feature type="domain" description="GTP cyclohydrolase II" evidence="15">
    <location>
        <begin position="211"/>
        <end position="365"/>
    </location>
</feature>
<proteinExistence type="inferred from homology"/>
<dbReference type="Gene3D" id="3.90.870.10">
    <property type="entry name" value="DHBP synthase"/>
    <property type="match status" value="1"/>
</dbReference>
<comment type="caution">
    <text evidence="16">The sequence shown here is derived from an EMBL/GenBank/DDBJ whole genome shotgun (WGS) entry which is preliminary data.</text>
</comment>
<comment type="catalytic activity">
    <reaction evidence="1 14">
        <text>D-ribulose 5-phosphate = (2S)-2-hydroxy-3-oxobutyl phosphate + formate + H(+)</text>
        <dbReference type="Rhea" id="RHEA:18457"/>
        <dbReference type="ChEBI" id="CHEBI:15378"/>
        <dbReference type="ChEBI" id="CHEBI:15740"/>
        <dbReference type="ChEBI" id="CHEBI:58121"/>
        <dbReference type="ChEBI" id="CHEBI:58830"/>
        <dbReference type="EC" id="4.1.99.12"/>
    </reaction>
</comment>
<evidence type="ECO:0000256" key="11">
    <source>
        <dbReference type="ARBA" id="ARBA00022842"/>
    </source>
</evidence>
<keyword evidence="11 14" id="KW-0460">Magnesium</keyword>
<keyword evidence="9 14" id="KW-0686">Riboflavin biosynthesis</keyword>
<dbReference type="Gene3D" id="3.40.50.10990">
    <property type="entry name" value="GTP cyclohydrolase II"/>
    <property type="match status" value="1"/>
</dbReference>
<gene>
    <name evidence="14 16" type="primary">ribB</name>
    <name evidence="16" type="ORF">DZC52_08145</name>
</gene>
<dbReference type="PANTHER" id="PTHR21327">
    <property type="entry name" value="GTP CYCLOHYDROLASE II-RELATED"/>
    <property type="match status" value="1"/>
</dbReference>
<dbReference type="SUPFAM" id="SSF55821">
    <property type="entry name" value="YrdC/RibB"/>
    <property type="match status" value="1"/>
</dbReference>
<evidence type="ECO:0000256" key="14">
    <source>
        <dbReference type="HAMAP-Rule" id="MF_00180"/>
    </source>
</evidence>
<keyword evidence="10 14" id="KW-0479">Metal-binding</keyword>
<feature type="binding site" evidence="14">
    <location>
        <position position="32"/>
    </location>
    <ligand>
        <name>D-ribulose 5-phosphate</name>
        <dbReference type="ChEBI" id="CHEBI:58121"/>
    </ligand>
</feature>
<feature type="site" description="Essential for catalytic activity" evidence="14">
    <location>
        <position position="164"/>
    </location>
</feature>
<dbReference type="Pfam" id="PF00926">
    <property type="entry name" value="DHBP_synthase"/>
    <property type="match status" value="1"/>
</dbReference>
<dbReference type="Proteomes" id="UP000260351">
    <property type="component" value="Unassembled WGS sequence"/>
</dbReference>
<evidence type="ECO:0000256" key="3">
    <source>
        <dbReference type="ARBA" id="ARBA00002284"/>
    </source>
</evidence>
<accession>A0A3E1K8N1</accession>
<organism evidence="16 17">
    <name type="scientific">Wenzhouxiangella sediminis</name>
    <dbReference type="NCBI Taxonomy" id="1792836"/>
    <lineage>
        <taxon>Bacteria</taxon>
        <taxon>Pseudomonadati</taxon>
        <taxon>Pseudomonadota</taxon>
        <taxon>Gammaproteobacteria</taxon>
        <taxon>Chromatiales</taxon>
        <taxon>Wenzhouxiangellaceae</taxon>
        <taxon>Wenzhouxiangella</taxon>
    </lineage>
</organism>
<dbReference type="EMBL" id="QUZK01000035">
    <property type="protein sequence ID" value="RFF30446.1"/>
    <property type="molecule type" value="Genomic_DNA"/>
</dbReference>
<dbReference type="GO" id="GO:0030145">
    <property type="term" value="F:manganese ion binding"/>
    <property type="evidence" value="ECO:0007669"/>
    <property type="project" value="UniProtKB-UniRule"/>
</dbReference>
<feature type="binding site" evidence="14">
    <location>
        <begin position="140"/>
        <end position="144"/>
    </location>
    <ligand>
        <name>D-ribulose 5-phosphate</name>
        <dbReference type="ChEBI" id="CHEBI:58121"/>
    </ligand>
</feature>
<dbReference type="NCBIfam" id="TIGR00506">
    <property type="entry name" value="ribB"/>
    <property type="match status" value="1"/>
</dbReference>
<evidence type="ECO:0000256" key="1">
    <source>
        <dbReference type="ARBA" id="ARBA00000141"/>
    </source>
</evidence>
<comment type="cofactor">
    <cofactor evidence="14">
        <name>Mg(2+)</name>
        <dbReference type="ChEBI" id="CHEBI:18420"/>
    </cofactor>
    <cofactor evidence="14">
        <name>Mn(2+)</name>
        <dbReference type="ChEBI" id="CHEBI:29035"/>
    </cofactor>
    <text evidence="14">Binds 2 divalent metal cations per subunit. Magnesium or manganese.</text>
</comment>
<comment type="similarity">
    <text evidence="6">In the C-terminal section; belongs to the GTP cyclohydrolase II family.</text>
</comment>
<reference evidence="16 17" key="1">
    <citation type="submission" date="2018-08" db="EMBL/GenBank/DDBJ databases">
        <title>Wenzhouxiangella salilacus sp. nov., a novel bacterium isolated from a saline lake in Xinjiang Province, China.</title>
        <authorList>
            <person name="Han S."/>
        </authorList>
    </citation>
    <scope>NUCLEOTIDE SEQUENCE [LARGE SCALE GENOMIC DNA]</scope>
    <source>
        <strain evidence="16 17">XDB06</strain>
    </source>
</reference>
<dbReference type="PANTHER" id="PTHR21327:SF34">
    <property type="entry name" value="3,4-DIHYDROXY-2-BUTANONE 4-PHOSPHATE SYNTHASE"/>
    <property type="match status" value="1"/>
</dbReference>
<evidence type="ECO:0000256" key="12">
    <source>
        <dbReference type="ARBA" id="ARBA00023211"/>
    </source>
</evidence>
<dbReference type="GO" id="GO:0005829">
    <property type="term" value="C:cytosol"/>
    <property type="evidence" value="ECO:0007669"/>
    <property type="project" value="TreeGrafter"/>
</dbReference>
<dbReference type="InterPro" id="IPR017945">
    <property type="entry name" value="DHBP_synth_RibB-like_a/b_dom"/>
</dbReference>
<evidence type="ECO:0000256" key="10">
    <source>
        <dbReference type="ARBA" id="ARBA00022723"/>
    </source>
</evidence>